<reference evidence="1" key="1">
    <citation type="submission" date="2022-09" db="EMBL/GenBank/DDBJ databases">
        <title>Comparative genomics and taxonomic characterization of three novel marine species of genus Reichenbachiella exhibiting antioxidant and polysaccharide degradation activities.</title>
        <authorList>
            <person name="Muhammad N."/>
            <person name="Lee Y.-J."/>
            <person name="Ko J."/>
            <person name="Kim S.-G."/>
        </authorList>
    </citation>
    <scope>NUCLEOTIDE SEQUENCE</scope>
    <source>
        <strain evidence="1">BKB1-1</strain>
    </source>
</reference>
<sequence length="227" mass="25882">MIKAMKITFGILLTLGVLTYALLKFLSEPIPTGYPSPEADQIAIYMMESLNMADWVGTDSISWTIQGSRSYDWNIMDHQVLLKWDGHEVLFDHNKGTGQVIDGDNYAQDEVDQLVAEAQEHFDSDSFWLCGPFKVLEYGTERSLVQLKDGRVGLKVTYESGSYQGDTYVWLLDENYRPKSVKLWVSSIPIGGIEFTWDDYQQIESGAWLAQNHWSYGKFNVRVTGIQ</sequence>
<accession>A0ABY6CNZ6</accession>
<dbReference type="EMBL" id="CP106679">
    <property type="protein sequence ID" value="UXP32259.1"/>
    <property type="molecule type" value="Genomic_DNA"/>
</dbReference>
<evidence type="ECO:0000313" key="2">
    <source>
        <dbReference type="Proteomes" id="UP001065174"/>
    </source>
</evidence>
<dbReference type="RefSeq" id="WP_262309695.1">
    <property type="nucleotide sequence ID" value="NZ_CP106679.1"/>
</dbReference>
<gene>
    <name evidence="1" type="ORF">N6H18_18125</name>
</gene>
<organism evidence="1 2">
    <name type="scientific">Reichenbachiella agarivorans</name>
    <dbReference type="NCBI Taxonomy" id="2979464"/>
    <lineage>
        <taxon>Bacteria</taxon>
        <taxon>Pseudomonadati</taxon>
        <taxon>Bacteroidota</taxon>
        <taxon>Cytophagia</taxon>
        <taxon>Cytophagales</taxon>
        <taxon>Reichenbachiellaceae</taxon>
        <taxon>Reichenbachiella</taxon>
    </lineage>
</organism>
<dbReference type="Proteomes" id="UP001065174">
    <property type="component" value="Chromosome"/>
</dbReference>
<proteinExistence type="predicted"/>
<protein>
    <submittedName>
        <fullName evidence="1">Uncharacterized protein</fullName>
    </submittedName>
</protein>
<evidence type="ECO:0000313" key="1">
    <source>
        <dbReference type="EMBL" id="UXP32259.1"/>
    </source>
</evidence>
<name>A0ABY6CNZ6_9BACT</name>
<keyword evidence="2" id="KW-1185">Reference proteome</keyword>